<dbReference type="InterPro" id="IPR029175">
    <property type="entry name" value="EXOC2/Sec5"/>
</dbReference>
<feature type="domain" description="Exocyst complex component EXOC2/Sec5 N-terminal" evidence="6">
    <location>
        <begin position="54"/>
        <end position="292"/>
    </location>
</feature>
<dbReference type="OrthoDB" id="26242at2759"/>
<comment type="subunit">
    <text evidence="4">Component of the exocyst complex.</text>
</comment>
<dbReference type="GO" id="GO:0000145">
    <property type="term" value="C:exocyst"/>
    <property type="evidence" value="ECO:0007669"/>
    <property type="project" value="UniProtKB-UniRule"/>
</dbReference>
<dbReference type="GO" id="GO:0006887">
    <property type="term" value="P:exocytosis"/>
    <property type="evidence" value="ECO:0007669"/>
    <property type="project" value="UniProtKB-KW"/>
</dbReference>
<evidence type="ECO:0000256" key="5">
    <source>
        <dbReference type="SAM" id="MobiDB-lite"/>
    </source>
</evidence>
<gene>
    <name evidence="7" type="ORF">CVT24_007667</name>
</gene>
<dbReference type="PANTHER" id="PTHR13043:SF1">
    <property type="entry name" value="EXOCYST COMPLEX COMPONENT 2"/>
    <property type="match status" value="1"/>
</dbReference>
<evidence type="ECO:0000313" key="7">
    <source>
        <dbReference type="EMBL" id="PPQ68923.1"/>
    </source>
</evidence>
<dbReference type="Proteomes" id="UP000284842">
    <property type="component" value="Unassembled WGS sequence"/>
</dbReference>
<evidence type="ECO:0000256" key="2">
    <source>
        <dbReference type="ARBA" id="ARBA00022448"/>
    </source>
</evidence>
<keyword evidence="2 4" id="KW-0813">Transport</keyword>
<keyword evidence="4" id="KW-0653">Protein transport</keyword>
<comment type="function">
    <text evidence="4">Component of the exocyst complex involved in the docking of exocytic vesicles with fusion sites on the plasma membrane.</text>
</comment>
<dbReference type="EMBL" id="NHTK01005997">
    <property type="protein sequence ID" value="PPQ68923.1"/>
    <property type="molecule type" value="Genomic_DNA"/>
</dbReference>
<evidence type="ECO:0000256" key="1">
    <source>
        <dbReference type="ARBA" id="ARBA00010578"/>
    </source>
</evidence>
<dbReference type="STRING" id="181874.A0A409VRR9"/>
<dbReference type="GO" id="GO:0006893">
    <property type="term" value="P:Golgi to plasma membrane transport"/>
    <property type="evidence" value="ECO:0007669"/>
    <property type="project" value="UniProtKB-UniRule"/>
</dbReference>
<evidence type="ECO:0000259" key="6">
    <source>
        <dbReference type="Pfam" id="PF15469"/>
    </source>
</evidence>
<sequence>MPKLNLEVDEAALLKTYRIGTLGPTKWEDVDHDLEDSYAGALLSPSTGAEAEGDPLGLGNVVNKHTEAACLITSKSFDPKAFLSAVHPNATYQDLALGIAHLQNSIEARSEALRILVEDNFDRFVAVKSSTDALYSEMQEGILAPETEHASRPLRDHLKNGVQKANQVFLPVLENASKAQKLRTTLGVFERSRFFFNLPSFVMESIEAGRYEVALRDYKKGKYLLENRPGQLLPIGATKDAVESKNAEKQQRRVLDKVWSTVEKAMGEMRNVLILQLQDSSRTVEEQEKTLDTACLRDGQTDTGSDALATSLHAQFQEAIANFEAKKSDAILDKSAAEPVWKAIHSMVKSLLDAMLSSLPNFWKIGKNFIEGKFKKISNANSVSRRSPSQCQTMALDIIKLFISYISEAFNLSDVMAANQSQQSLPSIIPRNSHSFSTGHYLLLIFNDIQDAVNEINSINIGQDTGAKGFMESLKWRFEDIFTRSWLTDASNFYHVEAWVTDSATEPFTTVYIRQFENYQRHMTTVAFKLAGGADPSSSLTKSLKANVITPPFVSKIAKAFLDAIYAFLDGLVLLASDQSPVALGKRFDTTNTVLHSMEHLDLQDLQDGDTRLLLVISNLNHLHKAVIPNMLSQLENAFGVSMNDDRKTLMTVVSELDRTLFEGYVKPKSVAITSMIRSGILDTGMDWFDTPQPTEIRPYMYETLMSLVVVHAQVCSVAEPLLDRTLNILVEDLAGEALRCIRQVKRFGMGGMLRATLEIEFMHQTLGRYVTTTAANTLSDLYNKISQAYTRRPGDENLQAKLDGVKKILADTRRATGIEFLCFRQTKTSSNRRSQPSAARTRDNEVVSPRGSKT</sequence>
<dbReference type="PANTHER" id="PTHR13043">
    <property type="entry name" value="EXOCYST COMPLEX COMPONENT SEC5"/>
    <property type="match status" value="1"/>
</dbReference>
<keyword evidence="3 4" id="KW-0268">Exocytosis</keyword>
<comment type="similarity">
    <text evidence="1 4">Belongs to the SEC5 family.</text>
</comment>
<protein>
    <recommendedName>
        <fullName evidence="4">Exocyst complex component SEC5</fullName>
    </recommendedName>
</protein>
<dbReference type="AlphaFoldDB" id="A0A409VRR9"/>
<keyword evidence="8" id="KW-1185">Reference proteome</keyword>
<feature type="domain" description="Exocyst complex component EXOC2/Sec5 N-terminal" evidence="6">
    <location>
        <begin position="317"/>
        <end position="824"/>
    </location>
</feature>
<accession>A0A409VRR9</accession>
<evidence type="ECO:0000313" key="8">
    <source>
        <dbReference type="Proteomes" id="UP000284842"/>
    </source>
</evidence>
<evidence type="ECO:0000256" key="3">
    <source>
        <dbReference type="ARBA" id="ARBA00022483"/>
    </source>
</evidence>
<dbReference type="GO" id="GO:0015031">
    <property type="term" value="P:protein transport"/>
    <property type="evidence" value="ECO:0007669"/>
    <property type="project" value="UniProtKB-KW"/>
</dbReference>
<feature type="compositionally biased region" description="Polar residues" evidence="5">
    <location>
        <begin position="830"/>
        <end position="839"/>
    </location>
</feature>
<comment type="caution">
    <text evidence="7">The sequence shown here is derived from an EMBL/GenBank/DDBJ whole genome shotgun (WGS) entry which is preliminary data.</text>
</comment>
<proteinExistence type="inferred from homology"/>
<organism evidence="7 8">
    <name type="scientific">Panaeolus cyanescens</name>
    <dbReference type="NCBI Taxonomy" id="181874"/>
    <lineage>
        <taxon>Eukaryota</taxon>
        <taxon>Fungi</taxon>
        <taxon>Dikarya</taxon>
        <taxon>Basidiomycota</taxon>
        <taxon>Agaricomycotina</taxon>
        <taxon>Agaricomycetes</taxon>
        <taxon>Agaricomycetidae</taxon>
        <taxon>Agaricales</taxon>
        <taxon>Agaricineae</taxon>
        <taxon>Galeropsidaceae</taxon>
        <taxon>Panaeolus</taxon>
    </lineage>
</organism>
<dbReference type="InParanoid" id="A0A409VRR9"/>
<dbReference type="InterPro" id="IPR039481">
    <property type="entry name" value="EXOC2/Sec5_N_dom"/>
</dbReference>
<reference evidence="7 8" key="1">
    <citation type="journal article" date="2018" name="Evol. Lett.">
        <title>Horizontal gene cluster transfer increased hallucinogenic mushroom diversity.</title>
        <authorList>
            <person name="Reynolds H.T."/>
            <person name="Vijayakumar V."/>
            <person name="Gluck-Thaler E."/>
            <person name="Korotkin H.B."/>
            <person name="Matheny P.B."/>
            <person name="Slot J.C."/>
        </authorList>
    </citation>
    <scope>NUCLEOTIDE SEQUENCE [LARGE SCALE GENOMIC DNA]</scope>
    <source>
        <strain evidence="7 8">2629</strain>
    </source>
</reference>
<feature type="region of interest" description="Disordered" evidence="5">
    <location>
        <begin position="830"/>
        <end position="855"/>
    </location>
</feature>
<name>A0A409VRR9_9AGAR</name>
<dbReference type="Pfam" id="PF15469">
    <property type="entry name" value="Sec5"/>
    <property type="match status" value="2"/>
</dbReference>
<evidence type="ECO:0000256" key="4">
    <source>
        <dbReference type="RuleBase" id="RU365069"/>
    </source>
</evidence>